<dbReference type="GO" id="GO:0003723">
    <property type="term" value="F:RNA binding"/>
    <property type="evidence" value="ECO:0007669"/>
    <property type="project" value="InterPro"/>
</dbReference>
<gene>
    <name evidence="4" type="ORF">CFR75_07800</name>
</gene>
<organism evidence="4 5">
    <name type="scientific">Komagataeibacter xylinus</name>
    <name type="common">Gluconacetobacter xylinus</name>
    <dbReference type="NCBI Taxonomy" id="28448"/>
    <lineage>
        <taxon>Bacteria</taxon>
        <taxon>Pseudomonadati</taxon>
        <taxon>Pseudomonadota</taxon>
        <taxon>Alphaproteobacteria</taxon>
        <taxon>Acetobacterales</taxon>
        <taxon>Acetobacteraceae</taxon>
        <taxon>Komagataeibacter</taxon>
    </lineage>
</organism>
<dbReference type="RefSeq" id="WP_061275172.1">
    <property type="nucleotide sequence ID" value="NZ_CBCRXN010000032.1"/>
</dbReference>
<dbReference type="InterPro" id="IPR020103">
    <property type="entry name" value="PsdUridine_synth_cat_dom_sf"/>
</dbReference>
<dbReference type="SUPFAM" id="SSF55120">
    <property type="entry name" value="Pseudouridine synthase"/>
    <property type="match status" value="1"/>
</dbReference>
<dbReference type="PANTHER" id="PTHR21600:SF44">
    <property type="entry name" value="RIBOSOMAL LARGE SUBUNIT PSEUDOURIDINE SYNTHASE D"/>
    <property type="match status" value="1"/>
</dbReference>
<proteinExistence type="inferred from homology"/>
<dbReference type="GO" id="GO:0009982">
    <property type="term" value="F:pseudouridine synthase activity"/>
    <property type="evidence" value="ECO:0007669"/>
    <property type="project" value="InterPro"/>
</dbReference>
<comment type="similarity">
    <text evidence="1">Belongs to the pseudouridine synthase RluA family.</text>
</comment>
<dbReference type="GO" id="GO:0000455">
    <property type="term" value="P:enzyme-directed rRNA pseudouridine synthesis"/>
    <property type="evidence" value="ECO:0007669"/>
    <property type="project" value="TreeGrafter"/>
</dbReference>
<dbReference type="EMBL" id="NKUC01000012">
    <property type="protein sequence ID" value="PYD57127.1"/>
    <property type="molecule type" value="Genomic_DNA"/>
</dbReference>
<name>A0A318PJS6_KOMXY</name>
<dbReference type="STRING" id="1220579.GCA_001571345_02326"/>
<keyword evidence="5" id="KW-1185">Reference proteome</keyword>
<accession>A0A318PJS6</accession>
<dbReference type="OrthoDB" id="9807829at2"/>
<dbReference type="PROSITE" id="PS01129">
    <property type="entry name" value="PSI_RLU"/>
    <property type="match status" value="1"/>
</dbReference>
<evidence type="ECO:0000259" key="3">
    <source>
        <dbReference type="Pfam" id="PF00849"/>
    </source>
</evidence>
<dbReference type="InterPro" id="IPR006145">
    <property type="entry name" value="PsdUridine_synth_RsuA/RluA"/>
</dbReference>
<dbReference type="AlphaFoldDB" id="A0A318PJS6"/>
<keyword evidence="2" id="KW-0413">Isomerase</keyword>
<feature type="domain" description="Pseudouridine synthase RsuA/RluA-like" evidence="3">
    <location>
        <begin position="28"/>
        <end position="180"/>
    </location>
</feature>
<dbReference type="Proteomes" id="UP000248257">
    <property type="component" value="Unassembled WGS sequence"/>
</dbReference>
<sequence length="252" mass="27169">MRPSSPPPASMQPTGPLPFTVLYRDNRFVVLDKPPGLPVHPGRRGGASVEDWFPLLSRHRNGPWLAHRLDQDTAGCLVVALRKQALVAAQGCFASGQARKTYWAIVQGTPAGRSGVVTAPLGRVEEAGQWRMQADVQGAQPARTRWRVLGQGLDAAGAPISWLELELETGRTHQARAHCALLGSPIRGDARYGAPTAGALHLMSRGITLPLDPPVRAMAPPPDHMRRIMAQAGWVVPPVNVEKETARCSPIL</sequence>
<reference evidence="4 5" key="1">
    <citation type="submission" date="2017-07" db="EMBL/GenBank/DDBJ databases">
        <title>A draft genome sequence of Komagataeibacter xylinus LMG 1515.</title>
        <authorList>
            <person name="Skraban J."/>
            <person name="Cleenwerck I."/>
            <person name="Vandamme P."/>
            <person name="Trcek J."/>
        </authorList>
    </citation>
    <scope>NUCLEOTIDE SEQUENCE [LARGE SCALE GENOMIC DNA]</scope>
    <source>
        <strain evidence="4 5">LMG 1515</strain>
    </source>
</reference>
<evidence type="ECO:0000256" key="2">
    <source>
        <dbReference type="ARBA" id="ARBA00023235"/>
    </source>
</evidence>
<dbReference type="PANTHER" id="PTHR21600">
    <property type="entry name" value="MITOCHONDRIAL RNA PSEUDOURIDINE SYNTHASE"/>
    <property type="match status" value="1"/>
</dbReference>
<protein>
    <submittedName>
        <fullName evidence="4">RNA pseudouridine synthase</fullName>
    </submittedName>
</protein>
<dbReference type="Pfam" id="PF00849">
    <property type="entry name" value="PseudoU_synth_2"/>
    <property type="match status" value="1"/>
</dbReference>
<evidence type="ECO:0000313" key="4">
    <source>
        <dbReference type="EMBL" id="PYD57127.1"/>
    </source>
</evidence>
<dbReference type="InterPro" id="IPR050188">
    <property type="entry name" value="RluA_PseudoU_synthase"/>
</dbReference>
<dbReference type="CDD" id="cd02869">
    <property type="entry name" value="PseudoU_synth_RluA_like"/>
    <property type="match status" value="1"/>
</dbReference>
<comment type="caution">
    <text evidence="4">The sequence shown here is derived from an EMBL/GenBank/DDBJ whole genome shotgun (WGS) entry which is preliminary data.</text>
</comment>
<dbReference type="GO" id="GO:0140098">
    <property type="term" value="F:catalytic activity, acting on RNA"/>
    <property type="evidence" value="ECO:0007669"/>
    <property type="project" value="UniProtKB-ARBA"/>
</dbReference>
<dbReference type="Gene3D" id="3.30.2350.10">
    <property type="entry name" value="Pseudouridine synthase"/>
    <property type="match status" value="1"/>
</dbReference>
<dbReference type="InterPro" id="IPR006224">
    <property type="entry name" value="PsdUridine_synth_RluA-like_CS"/>
</dbReference>
<evidence type="ECO:0000256" key="1">
    <source>
        <dbReference type="ARBA" id="ARBA00010876"/>
    </source>
</evidence>
<evidence type="ECO:0000313" key="5">
    <source>
        <dbReference type="Proteomes" id="UP000248257"/>
    </source>
</evidence>